<proteinExistence type="predicted"/>
<keyword evidence="1" id="KW-0808">Transferase</keyword>
<dbReference type="CDD" id="cd02440">
    <property type="entry name" value="AdoMet_MTases"/>
    <property type="match status" value="1"/>
</dbReference>
<dbReference type="GO" id="GO:0032259">
    <property type="term" value="P:methylation"/>
    <property type="evidence" value="ECO:0007669"/>
    <property type="project" value="UniProtKB-KW"/>
</dbReference>
<gene>
    <name evidence="1" type="ORF">IEZ26_18760</name>
</gene>
<evidence type="ECO:0000313" key="1">
    <source>
        <dbReference type="EMBL" id="MBD3926667.1"/>
    </source>
</evidence>
<accession>A0ABR8NEW7</accession>
<dbReference type="SUPFAM" id="SSF53335">
    <property type="entry name" value="S-adenosyl-L-methionine-dependent methyltransferases"/>
    <property type="match status" value="1"/>
</dbReference>
<sequence length="241" mass="27528">MFDEKNYWRQRHDDHNGALKAVGIDTVTERGNQLAYQLLADQYGRLLDRLALPAGARALDAGAGVGAFTRVLHERGFDVTALDISQTALDGIDLPIAKVCSPIAAADLPDRSFDYVHSFDVLYHVMSDAEWAASLEALCRWSSRYVVLHERFLRLPQWMPSKIMKMRPRQQTIGILERQGLRQVDEMPTYFLSKQLLTYRVAGKRPDAFYKLDAWALGRHSESAWVRAVASHRVKVFERQR</sequence>
<organism evidence="1 2">
    <name type="scientific">Nocardioides cavernae</name>
    <dbReference type="NCBI Taxonomy" id="1921566"/>
    <lineage>
        <taxon>Bacteria</taxon>
        <taxon>Bacillati</taxon>
        <taxon>Actinomycetota</taxon>
        <taxon>Actinomycetes</taxon>
        <taxon>Propionibacteriales</taxon>
        <taxon>Nocardioidaceae</taxon>
        <taxon>Nocardioides</taxon>
    </lineage>
</organism>
<dbReference type="Proteomes" id="UP000618818">
    <property type="component" value="Unassembled WGS sequence"/>
</dbReference>
<reference evidence="1 2" key="1">
    <citation type="submission" date="2020-09" db="EMBL/GenBank/DDBJ databases">
        <title>novel species in genus Nocardioides.</title>
        <authorList>
            <person name="Zhang G."/>
        </authorList>
    </citation>
    <scope>NUCLEOTIDE SEQUENCE [LARGE SCALE GENOMIC DNA]</scope>
    <source>
        <strain evidence="1 2">KCTC 39551</strain>
    </source>
</reference>
<protein>
    <submittedName>
        <fullName evidence="1">Class I SAM-dependent methyltransferase</fullName>
    </submittedName>
</protein>
<evidence type="ECO:0000313" key="2">
    <source>
        <dbReference type="Proteomes" id="UP000618818"/>
    </source>
</evidence>
<dbReference type="Pfam" id="PF13489">
    <property type="entry name" value="Methyltransf_23"/>
    <property type="match status" value="1"/>
</dbReference>
<keyword evidence="2" id="KW-1185">Reference proteome</keyword>
<dbReference type="EMBL" id="JACXYZ010000003">
    <property type="protein sequence ID" value="MBD3926667.1"/>
    <property type="molecule type" value="Genomic_DNA"/>
</dbReference>
<dbReference type="Gene3D" id="3.40.50.150">
    <property type="entry name" value="Vaccinia Virus protein VP39"/>
    <property type="match status" value="1"/>
</dbReference>
<keyword evidence="1" id="KW-0489">Methyltransferase</keyword>
<dbReference type="InterPro" id="IPR029063">
    <property type="entry name" value="SAM-dependent_MTases_sf"/>
</dbReference>
<dbReference type="RefSeq" id="WP_191196520.1">
    <property type="nucleotide sequence ID" value="NZ_JACXYZ010000003.1"/>
</dbReference>
<comment type="caution">
    <text evidence="1">The sequence shown here is derived from an EMBL/GenBank/DDBJ whole genome shotgun (WGS) entry which is preliminary data.</text>
</comment>
<dbReference type="GO" id="GO:0008168">
    <property type="term" value="F:methyltransferase activity"/>
    <property type="evidence" value="ECO:0007669"/>
    <property type="project" value="UniProtKB-KW"/>
</dbReference>
<name>A0ABR8NEW7_9ACTN</name>